<dbReference type="Proteomes" id="UP001152622">
    <property type="component" value="Chromosome 1"/>
</dbReference>
<dbReference type="EMBL" id="JAINUF010000001">
    <property type="protein sequence ID" value="KAJ8380632.1"/>
    <property type="molecule type" value="Genomic_DNA"/>
</dbReference>
<feature type="region of interest" description="Disordered" evidence="1">
    <location>
        <begin position="49"/>
        <end position="77"/>
    </location>
</feature>
<evidence type="ECO:0000313" key="3">
    <source>
        <dbReference type="Proteomes" id="UP001152622"/>
    </source>
</evidence>
<comment type="caution">
    <text evidence="2">The sequence shown here is derived from an EMBL/GenBank/DDBJ whole genome shotgun (WGS) entry which is preliminary data.</text>
</comment>
<accession>A0A9Q1GAT6</accession>
<organism evidence="2 3">
    <name type="scientific">Synaphobranchus kaupii</name>
    <name type="common">Kaup's arrowtooth eel</name>
    <dbReference type="NCBI Taxonomy" id="118154"/>
    <lineage>
        <taxon>Eukaryota</taxon>
        <taxon>Metazoa</taxon>
        <taxon>Chordata</taxon>
        <taxon>Craniata</taxon>
        <taxon>Vertebrata</taxon>
        <taxon>Euteleostomi</taxon>
        <taxon>Actinopterygii</taxon>
        <taxon>Neopterygii</taxon>
        <taxon>Teleostei</taxon>
        <taxon>Anguilliformes</taxon>
        <taxon>Synaphobranchidae</taxon>
        <taxon>Synaphobranchus</taxon>
    </lineage>
</organism>
<dbReference type="AlphaFoldDB" id="A0A9Q1GAT6"/>
<gene>
    <name evidence="2" type="ORF">SKAU_G00014100</name>
</gene>
<sequence length="77" mass="8315">MAECDWTDCSRQRSGTDVKQEVANGLMCICSSLPNDDVTVQLDLRTLKLPSPSGSSQVTGGEQTASRCQSNPRAARR</sequence>
<name>A0A9Q1GAT6_SYNKA</name>
<protein>
    <submittedName>
        <fullName evidence="2">Uncharacterized protein</fullName>
    </submittedName>
</protein>
<evidence type="ECO:0000256" key="1">
    <source>
        <dbReference type="SAM" id="MobiDB-lite"/>
    </source>
</evidence>
<feature type="compositionally biased region" description="Polar residues" evidence="1">
    <location>
        <begin position="52"/>
        <end position="77"/>
    </location>
</feature>
<evidence type="ECO:0000313" key="2">
    <source>
        <dbReference type="EMBL" id="KAJ8380632.1"/>
    </source>
</evidence>
<keyword evidence="3" id="KW-1185">Reference proteome</keyword>
<reference evidence="2" key="1">
    <citation type="journal article" date="2023" name="Science">
        <title>Genome structures resolve the early diversification of teleost fishes.</title>
        <authorList>
            <person name="Parey E."/>
            <person name="Louis A."/>
            <person name="Montfort J."/>
            <person name="Bouchez O."/>
            <person name="Roques C."/>
            <person name="Iampietro C."/>
            <person name="Lluch J."/>
            <person name="Castinel A."/>
            <person name="Donnadieu C."/>
            <person name="Desvignes T."/>
            <person name="Floi Bucao C."/>
            <person name="Jouanno E."/>
            <person name="Wen M."/>
            <person name="Mejri S."/>
            <person name="Dirks R."/>
            <person name="Jansen H."/>
            <person name="Henkel C."/>
            <person name="Chen W.J."/>
            <person name="Zahm M."/>
            <person name="Cabau C."/>
            <person name="Klopp C."/>
            <person name="Thompson A.W."/>
            <person name="Robinson-Rechavi M."/>
            <person name="Braasch I."/>
            <person name="Lecointre G."/>
            <person name="Bobe J."/>
            <person name="Postlethwait J.H."/>
            <person name="Berthelot C."/>
            <person name="Roest Crollius H."/>
            <person name="Guiguen Y."/>
        </authorList>
    </citation>
    <scope>NUCLEOTIDE SEQUENCE</scope>
    <source>
        <strain evidence="2">WJC10195</strain>
    </source>
</reference>
<proteinExistence type="predicted"/>